<proteinExistence type="predicted"/>
<protein>
    <submittedName>
        <fullName evidence="2">Transposase</fullName>
    </submittedName>
</protein>
<feature type="compositionally biased region" description="Basic residues" evidence="1">
    <location>
        <begin position="293"/>
        <end position="304"/>
    </location>
</feature>
<dbReference type="EMBL" id="BK015132">
    <property type="protein sequence ID" value="DAD92312.1"/>
    <property type="molecule type" value="Genomic_DNA"/>
</dbReference>
<feature type="region of interest" description="Disordered" evidence="1">
    <location>
        <begin position="286"/>
        <end position="308"/>
    </location>
</feature>
<evidence type="ECO:0000313" key="2">
    <source>
        <dbReference type="EMBL" id="DAD92312.1"/>
    </source>
</evidence>
<reference evidence="2" key="1">
    <citation type="journal article" date="2021" name="Proc. Natl. Acad. Sci. U.S.A.">
        <title>A Catalog of Tens of Thousands of Viruses from Human Metagenomes Reveals Hidden Associations with Chronic Diseases.</title>
        <authorList>
            <person name="Tisza M.J."/>
            <person name="Buck C.B."/>
        </authorList>
    </citation>
    <scope>NUCLEOTIDE SEQUENCE</scope>
    <source>
        <strain evidence="2">Ct9MV2</strain>
    </source>
</reference>
<organism evidence="2">
    <name type="scientific">Myoviridae sp. ct9MV2</name>
    <dbReference type="NCBI Taxonomy" id="2826625"/>
    <lineage>
        <taxon>Viruses</taxon>
        <taxon>Duplodnaviria</taxon>
        <taxon>Heunggongvirae</taxon>
        <taxon>Uroviricota</taxon>
        <taxon>Caudoviricetes</taxon>
    </lineage>
</organism>
<name>A0A8S5NDK5_9CAUD</name>
<sequence length="665" mass="77432">MEIYNNILCIEYHELVRSELNPRGVMSEATYRKIHKDLRFQEKGGNGRKARIEYNSVPQRYRDAWEAMNGDPYKKSNDLSFIGQCKFDEKALRFYLGAEAEDGSVIEQPLDAALARKYANEASILGTINLINTRSKEGSKRAGKCQKVDWDTTAKVIHGDDVQKVFPHNLPKNARSLQRRVKRFVEEGYNSLVHGGYGNDNSIKRTLNFDRLAMALYTMPNKPFNSSAYDNYLLFLKGSITVYDKKTGELFNPNDFEMVSDKTFWNAINNPLHRVMVDEQRNDSSYNLNNNRPFHRRKPPKHSFSKISMDDRDLPRKMHDGNRVKAYYAYDVTSGVVIGMAYSRNKDEELFLDCLRDMFRNITKNGWGIPSEVEVENHLVNKFFDDLAVMFPLVKICIPGNHREKRAEHLNKAKKYSTEKKNGHAVGRWWARHEAYKQPQQKINDQYVERTYTYEELVADDMADIREYNLQQHPRKIYGGISRWQVLLDMLSPNLEPLNHSVLARYIGYKTPTSVRNSKEVQVRGLYYQLSHVEDLGKLQPNNRKVDAYYLFDCNNAVNEVYIYQDDKFISRCKYIAPYNEARAEWTDEDKTSFTEQSKYDAQYRKMVKDSKVDIPKVEILEEVNVKEYSPKPKAPRKKKESYNATELIAGYNSESTRVSASKNV</sequence>
<evidence type="ECO:0000256" key="1">
    <source>
        <dbReference type="SAM" id="MobiDB-lite"/>
    </source>
</evidence>
<accession>A0A8S5NDK5</accession>